<evidence type="ECO:0000256" key="2">
    <source>
        <dbReference type="ARBA" id="ARBA00022737"/>
    </source>
</evidence>
<evidence type="ECO:0000313" key="3">
    <source>
        <dbReference type="Ensembl" id="ENSMMOP00000015983.1"/>
    </source>
</evidence>
<dbReference type="Proteomes" id="UP000261620">
    <property type="component" value="Unplaced"/>
</dbReference>
<dbReference type="PANTHER" id="PTHR46652">
    <property type="entry name" value="LEUCINE-RICH REPEAT AND IQ DOMAIN-CONTAINING PROTEIN 1-RELATED"/>
    <property type="match status" value="1"/>
</dbReference>
<dbReference type="InterPro" id="IPR050836">
    <property type="entry name" value="SDS22/Internalin_LRR"/>
</dbReference>
<sequence length="967" mass="110637">MFFSGFPRMVGLSFFPSLCQLTIVGQNVKHIEALECCPLLRELWVVQCHLKEISGLQYCLQLEKLYLYENQISEINNLELQIKLEVLWLNNNCIHQIQGLNTHQNLKELNLADNNIEKIGHSLDPNARLQILNLSGNKINSIKELTMLSQLPHLTDLALKDPTSTPNPVCLLCNYATHVLYHMPHLQRLDTYDISSMEVKEAAKSTVMKKMMYYNMRVRTAQRTLAETRLSLMEKKKTMLQIPEESVRAINYALKNVGAMLEIVIRIILGVVQCSLKILNKIAALEERLVHRMRRLEESVYFSYISFTKRMIDYTIQFLQVELESVGNIRLEEGHATDPWFASCCDLLLSRFSHSDFKVHGIAGIKINRVIRIHNSALRLRFEDKLHSLLFSEEPASLSQNYRHQLEHLFYITDPKKHNEKEEILCIVVEGFKTVEQYKVSRHRSNPLQAWQVHFTHSIFFLTFPSACIFSLNYKNTKIFLPTGQIIVSKVFVGNSMPVLIGEPFDRCHYSGAVSVHRNTDTKLRTAMKRSCSSDTHIGLECGPRSRQWFVFDHELALPEYIIYFEYITEVIKSSVFTSRDDTPSNDAILDKEVLSMEPVLKAQPKLLSLDDKILLNVARVHVLSQITVLNLHGNSLSKIKEISSLKSLRHLTLSFNEFGNKCNVLSLLPKPQPNLEFLDASYNHLVTLHGLKALGQLKQLDVRWNNLTKAREDTAVLRKHTPALLKFDTRYNPWNRPKTVRMTILGRLTTLTHLDDVVVAEEEAASAVKMAASSKMNQASILAHSRTNSDRPRRLSLLSTAQLLSLLNPAPWGLNRELEVDWTAKITALNLDNQRISRLINLNKLVNLRWGSFNDNDISKVEGLDSCSQLEELSLNNNYIITSEKLSLDGNQLSSLDASFLDQLQNLSFLSVENNCISSLHGIKRVRSLRELYIGNNQISTSQDIYYLKVKRKRASNKDSDSYSTV</sequence>
<dbReference type="AlphaFoldDB" id="A0A3Q3WLV3"/>
<dbReference type="Gene3D" id="3.80.10.10">
    <property type="entry name" value="Ribonuclease Inhibitor"/>
    <property type="match status" value="5"/>
</dbReference>
<dbReference type="Gene3D" id="3.90.228.10">
    <property type="match status" value="1"/>
</dbReference>
<proteinExistence type="predicted"/>
<keyword evidence="2" id="KW-0677">Repeat</keyword>
<dbReference type="SMART" id="SM00365">
    <property type="entry name" value="LRR_SD22"/>
    <property type="match status" value="10"/>
</dbReference>
<accession>A0A3Q3WLV3</accession>
<dbReference type="InterPro" id="IPR001611">
    <property type="entry name" value="Leu-rich_rpt"/>
</dbReference>
<dbReference type="SUPFAM" id="SSF52058">
    <property type="entry name" value="L domain-like"/>
    <property type="match status" value="1"/>
</dbReference>
<dbReference type="Pfam" id="PF13855">
    <property type="entry name" value="LRR_8"/>
    <property type="match status" value="1"/>
</dbReference>
<keyword evidence="4" id="KW-1185">Reference proteome</keyword>
<evidence type="ECO:0000313" key="4">
    <source>
        <dbReference type="Proteomes" id="UP000261620"/>
    </source>
</evidence>
<name>A0A3Q3WLV3_MOLML</name>
<dbReference type="PROSITE" id="PS51450">
    <property type="entry name" value="LRR"/>
    <property type="match status" value="7"/>
</dbReference>
<dbReference type="SUPFAM" id="SSF52075">
    <property type="entry name" value="Outer arm dynein light chain 1"/>
    <property type="match status" value="1"/>
</dbReference>
<reference evidence="3" key="1">
    <citation type="submission" date="2025-08" db="UniProtKB">
        <authorList>
            <consortium name="Ensembl"/>
        </authorList>
    </citation>
    <scope>IDENTIFICATION</scope>
</reference>
<evidence type="ECO:0000256" key="1">
    <source>
        <dbReference type="ARBA" id="ARBA00022614"/>
    </source>
</evidence>
<organism evidence="3 4">
    <name type="scientific">Mola mola</name>
    <name type="common">Ocean sunfish</name>
    <name type="synonym">Tetraodon mola</name>
    <dbReference type="NCBI Taxonomy" id="94237"/>
    <lineage>
        <taxon>Eukaryota</taxon>
        <taxon>Metazoa</taxon>
        <taxon>Chordata</taxon>
        <taxon>Craniata</taxon>
        <taxon>Vertebrata</taxon>
        <taxon>Euteleostomi</taxon>
        <taxon>Actinopterygii</taxon>
        <taxon>Neopterygii</taxon>
        <taxon>Teleostei</taxon>
        <taxon>Neoteleostei</taxon>
        <taxon>Acanthomorphata</taxon>
        <taxon>Eupercaria</taxon>
        <taxon>Tetraodontiformes</taxon>
        <taxon>Molidae</taxon>
        <taxon>Mola</taxon>
    </lineage>
</organism>
<dbReference type="Ensembl" id="ENSMMOT00000016249.1">
    <property type="protein sequence ID" value="ENSMMOP00000015983.1"/>
    <property type="gene ID" value="ENSMMOG00000012187.1"/>
</dbReference>
<dbReference type="InterPro" id="IPR032675">
    <property type="entry name" value="LRR_dom_sf"/>
</dbReference>
<keyword evidence="1" id="KW-0433">Leucine-rich repeat</keyword>
<dbReference type="PANTHER" id="PTHR46652:SF3">
    <property type="entry name" value="LEUCINE-RICH REPEAT-CONTAINING PROTEIN 9"/>
    <property type="match status" value="1"/>
</dbReference>
<protein>
    <submittedName>
        <fullName evidence="3">Uncharacterized protein</fullName>
    </submittedName>
</protein>
<dbReference type="Pfam" id="PF14580">
    <property type="entry name" value="LRR_9"/>
    <property type="match status" value="1"/>
</dbReference>
<reference evidence="3" key="2">
    <citation type="submission" date="2025-09" db="UniProtKB">
        <authorList>
            <consortium name="Ensembl"/>
        </authorList>
    </citation>
    <scope>IDENTIFICATION</scope>
</reference>